<name>A0A812K7M8_9DINO</name>
<accession>A0A812K7M8</accession>
<protein>
    <submittedName>
        <fullName evidence="1">Uncharacterized protein</fullName>
    </submittedName>
</protein>
<proteinExistence type="predicted"/>
<evidence type="ECO:0000313" key="2">
    <source>
        <dbReference type="Proteomes" id="UP000604046"/>
    </source>
</evidence>
<keyword evidence="2" id="KW-1185">Reference proteome</keyword>
<dbReference type="EMBL" id="CAJNDS010000557">
    <property type="protein sequence ID" value="CAE7217812.1"/>
    <property type="molecule type" value="Genomic_DNA"/>
</dbReference>
<sequence>MLERGLAEGSRSKVAKAIAKRVLRDGGPHPNYFLFLGARLEQIPNLSEIQTAVQLHPTFLIPQMPVAVLKGFLPENLARGEGVLKVWARLRPYFLRNVGEVAAFADQFPNVWPEVVDLIKEKAESGAVGDMEGGFNTSGITGLFKWCMGRRDVAQESRNELAYWFYSRYRQHGPNGCCCGRLRMLHGLVLQDPACARAAWRVVAGDAGEDLQVEQLPPAPDCETEVGRKQVADYWLANSARLIQLQPDNTTFIVATRLMQSEKLTELVRSYENAWKALREDPS</sequence>
<dbReference type="AlphaFoldDB" id="A0A812K7M8"/>
<evidence type="ECO:0000313" key="1">
    <source>
        <dbReference type="EMBL" id="CAE7217812.1"/>
    </source>
</evidence>
<reference evidence="1" key="1">
    <citation type="submission" date="2021-02" db="EMBL/GenBank/DDBJ databases">
        <authorList>
            <person name="Dougan E. K."/>
            <person name="Rhodes N."/>
            <person name="Thang M."/>
            <person name="Chan C."/>
        </authorList>
    </citation>
    <scope>NUCLEOTIDE SEQUENCE</scope>
</reference>
<dbReference type="Proteomes" id="UP000604046">
    <property type="component" value="Unassembled WGS sequence"/>
</dbReference>
<organism evidence="1 2">
    <name type="scientific">Symbiodinium natans</name>
    <dbReference type="NCBI Taxonomy" id="878477"/>
    <lineage>
        <taxon>Eukaryota</taxon>
        <taxon>Sar</taxon>
        <taxon>Alveolata</taxon>
        <taxon>Dinophyceae</taxon>
        <taxon>Suessiales</taxon>
        <taxon>Symbiodiniaceae</taxon>
        <taxon>Symbiodinium</taxon>
    </lineage>
</organism>
<comment type="caution">
    <text evidence="1">The sequence shown here is derived from an EMBL/GenBank/DDBJ whole genome shotgun (WGS) entry which is preliminary data.</text>
</comment>
<gene>
    <name evidence="1" type="ORF">SNAT2548_LOCUS7772</name>
</gene>